<keyword evidence="1" id="KW-1133">Transmembrane helix</keyword>
<organism evidence="2 3">
    <name type="scientific">candidate division WWE3 bacterium</name>
    <dbReference type="NCBI Taxonomy" id="2053526"/>
    <lineage>
        <taxon>Bacteria</taxon>
        <taxon>Katanobacteria</taxon>
    </lineage>
</organism>
<dbReference type="AlphaFoldDB" id="A0A955EDX1"/>
<sequence>NKNITDSELLERLNIAYKREVELDPTRHVSVFVSLTMFMLLIFGFFGINPTWKEIKEKQAYSKELSVAKVNLRQRLDDLTKHEKQLKEAEPYLSSLDKVVPTSTDIDKYLVELAINISDDKYLLKQLYASPENVGGVITLQTKILKRDDIDNLADLVKSVEDLKRTTVVDSIKIKLGTQQNEINMSSKIYNYGGTN</sequence>
<evidence type="ECO:0000256" key="1">
    <source>
        <dbReference type="SAM" id="Phobius"/>
    </source>
</evidence>
<feature type="non-terminal residue" evidence="2">
    <location>
        <position position="1"/>
    </location>
</feature>
<reference evidence="2" key="2">
    <citation type="journal article" date="2021" name="Microbiome">
        <title>Successional dynamics and alternative stable states in a saline activated sludge microbial community over 9 years.</title>
        <authorList>
            <person name="Wang Y."/>
            <person name="Ye J."/>
            <person name="Ju F."/>
            <person name="Liu L."/>
            <person name="Boyd J.A."/>
            <person name="Deng Y."/>
            <person name="Parks D.H."/>
            <person name="Jiang X."/>
            <person name="Yin X."/>
            <person name="Woodcroft B.J."/>
            <person name="Tyson G.W."/>
            <person name="Hugenholtz P."/>
            <person name="Polz M.F."/>
            <person name="Zhang T."/>
        </authorList>
    </citation>
    <scope>NUCLEOTIDE SEQUENCE</scope>
    <source>
        <strain evidence="2">HKST-UBA79</strain>
    </source>
</reference>
<dbReference type="EMBL" id="JAGQNX010000073">
    <property type="protein sequence ID" value="MCA9308364.1"/>
    <property type="molecule type" value="Genomic_DNA"/>
</dbReference>
<name>A0A955EDX1_UNCKA</name>
<keyword evidence="1" id="KW-0472">Membrane</keyword>
<feature type="transmembrane region" description="Helical" evidence="1">
    <location>
        <begin position="29"/>
        <end position="48"/>
    </location>
</feature>
<accession>A0A955EDX1</accession>
<protein>
    <recommendedName>
        <fullName evidence="4">Type 4a pilus biogenesis protein PilO</fullName>
    </recommendedName>
</protein>
<evidence type="ECO:0000313" key="3">
    <source>
        <dbReference type="Proteomes" id="UP000740557"/>
    </source>
</evidence>
<reference evidence="2" key="1">
    <citation type="submission" date="2020-04" db="EMBL/GenBank/DDBJ databases">
        <authorList>
            <person name="Zhang T."/>
        </authorList>
    </citation>
    <scope>NUCLEOTIDE SEQUENCE</scope>
    <source>
        <strain evidence="2">HKST-UBA79</strain>
    </source>
</reference>
<evidence type="ECO:0000313" key="2">
    <source>
        <dbReference type="EMBL" id="MCA9308364.1"/>
    </source>
</evidence>
<keyword evidence="1" id="KW-0812">Transmembrane</keyword>
<gene>
    <name evidence="2" type="ORF">KC980_02540</name>
</gene>
<dbReference type="Proteomes" id="UP000740557">
    <property type="component" value="Unassembled WGS sequence"/>
</dbReference>
<proteinExistence type="predicted"/>
<comment type="caution">
    <text evidence="2">The sequence shown here is derived from an EMBL/GenBank/DDBJ whole genome shotgun (WGS) entry which is preliminary data.</text>
</comment>
<evidence type="ECO:0008006" key="4">
    <source>
        <dbReference type="Google" id="ProtNLM"/>
    </source>
</evidence>